<feature type="signal peptide" evidence="3">
    <location>
        <begin position="1"/>
        <end position="22"/>
    </location>
</feature>
<evidence type="ECO:0000259" key="4">
    <source>
        <dbReference type="Pfam" id="PF08308"/>
    </source>
</evidence>
<protein>
    <submittedName>
        <fullName evidence="5">PEGA domain-containing protein</fullName>
    </submittedName>
</protein>
<dbReference type="Pfam" id="PF13432">
    <property type="entry name" value="TPR_16"/>
    <property type="match status" value="1"/>
</dbReference>
<sequence>MAKAISILLIASLVFTPISGFAQDPSALSDAQRELLGKLLTEARNAYDARDYPASIQRLEEAYAIFPEPNMLYRIAEMYEELQEVDRAIELYEKYRTERPEAPNSAVVQTRIERLRAKQEAERPKTARLTVDSIPQGAQVFLEKRRGTTPLEFEVPPGAYEIKLTKFGYEEATRSVEVKAGELRTFEFAMVEREVEVAPLPPPPEPSIGPWILGGVGLASGVTSVFFWVLAFDRQSQIDAWDADRNASGRPSNYDQVLDQELTYRNVGWATAGIGAASLIGAGIWFWLDSDSEPDEPQIGLRLNLEQERTQLELRVVF</sequence>
<gene>
    <name evidence="5" type="ORF">FRD01_17490</name>
</gene>
<evidence type="ECO:0000256" key="1">
    <source>
        <dbReference type="PROSITE-ProRule" id="PRU00339"/>
    </source>
</evidence>
<feature type="chain" id="PRO_5022714065" evidence="3">
    <location>
        <begin position="23"/>
        <end position="318"/>
    </location>
</feature>
<dbReference type="InterPro" id="IPR013229">
    <property type="entry name" value="PEGA"/>
</dbReference>
<accession>A0A5B8Y013</accession>
<reference evidence="5 6" key="1">
    <citation type="submission" date="2019-08" db="EMBL/GenBank/DDBJ databases">
        <authorList>
            <person name="Liang Q."/>
        </authorList>
    </citation>
    <scope>NUCLEOTIDE SEQUENCE [LARGE SCALE GENOMIC DNA]</scope>
    <source>
        <strain evidence="5 6">V1718</strain>
    </source>
</reference>
<keyword evidence="6" id="KW-1185">Reference proteome</keyword>
<dbReference type="AlphaFoldDB" id="A0A5B8Y013"/>
<dbReference type="Pfam" id="PF08308">
    <property type="entry name" value="PEGA"/>
    <property type="match status" value="1"/>
</dbReference>
<feature type="domain" description="PEGA" evidence="4">
    <location>
        <begin position="128"/>
        <end position="186"/>
    </location>
</feature>
<feature type="repeat" description="TPR" evidence="1">
    <location>
        <begin position="69"/>
        <end position="102"/>
    </location>
</feature>
<keyword evidence="2" id="KW-1133">Transmembrane helix</keyword>
<dbReference type="EMBL" id="CP042467">
    <property type="protein sequence ID" value="QED28999.1"/>
    <property type="molecule type" value="Genomic_DNA"/>
</dbReference>
<dbReference type="OrthoDB" id="5493489at2"/>
<dbReference type="Proteomes" id="UP000321595">
    <property type="component" value="Chromosome"/>
</dbReference>
<evidence type="ECO:0000313" key="6">
    <source>
        <dbReference type="Proteomes" id="UP000321595"/>
    </source>
</evidence>
<dbReference type="PROSITE" id="PS50005">
    <property type="entry name" value="TPR"/>
    <property type="match status" value="1"/>
</dbReference>
<keyword evidence="1" id="KW-0802">TPR repeat</keyword>
<dbReference type="KEGG" id="bbae:FRD01_17490"/>
<keyword evidence="3" id="KW-0732">Signal</keyword>
<evidence type="ECO:0000313" key="5">
    <source>
        <dbReference type="EMBL" id="QED28999.1"/>
    </source>
</evidence>
<keyword evidence="2" id="KW-0812">Transmembrane</keyword>
<evidence type="ECO:0000256" key="2">
    <source>
        <dbReference type="SAM" id="Phobius"/>
    </source>
</evidence>
<evidence type="ECO:0000256" key="3">
    <source>
        <dbReference type="SAM" id="SignalP"/>
    </source>
</evidence>
<feature type="transmembrane region" description="Helical" evidence="2">
    <location>
        <begin position="211"/>
        <end position="231"/>
    </location>
</feature>
<name>A0A5B8Y013_9DELT</name>
<organism evidence="5 6">
    <name type="scientific">Microvenator marinus</name>
    <dbReference type="NCBI Taxonomy" id="2600177"/>
    <lineage>
        <taxon>Bacteria</taxon>
        <taxon>Deltaproteobacteria</taxon>
        <taxon>Bradymonadales</taxon>
        <taxon>Microvenatoraceae</taxon>
        <taxon>Microvenator</taxon>
    </lineage>
</organism>
<proteinExistence type="predicted"/>
<dbReference type="RefSeq" id="WP_146961921.1">
    <property type="nucleotide sequence ID" value="NZ_CP042467.1"/>
</dbReference>
<dbReference type="InterPro" id="IPR019734">
    <property type="entry name" value="TPR_rpt"/>
</dbReference>
<dbReference type="Gene3D" id="1.25.40.10">
    <property type="entry name" value="Tetratricopeptide repeat domain"/>
    <property type="match status" value="1"/>
</dbReference>
<dbReference type="InterPro" id="IPR011990">
    <property type="entry name" value="TPR-like_helical_dom_sf"/>
</dbReference>
<dbReference type="Gene3D" id="2.60.40.1120">
    <property type="entry name" value="Carboxypeptidase-like, regulatory domain"/>
    <property type="match status" value="1"/>
</dbReference>
<feature type="transmembrane region" description="Helical" evidence="2">
    <location>
        <begin position="267"/>
        <end position="288"/>
    </location>
</feature>
<dbReference type="SUPFAM" id="SSF48452">
    <property type="entry name" value="TPR-like"/>
    <property type="match status" value="1"/>
</dbReference>
<keyword evidence="2" id="KW-0472">Membrane</keyword>